<dbReference type="InterPro" id="IPR050266">
    <property type="entry name" value="AB_hydrolase_sf"/>
</dbReference>
<dbReference type="PANTHER" id="PTHR43798">
    <property type="entry name" value="MONOACYLGLYCEROL LIPASE"/>
    <property type="match status" value="1"/>
</dbReference>
<name>W0RF18_9BACT</name>
<accession>W0RF18</accession>
<organism evidence="2 3">
    <name type="scientific">Gemmatirosa kalamazoonensis</name>
    <dbReference type="NCBI Taxonomy" id="861299"/>
    <lineage>
        <taxon>Bacteria</taxon>
        <taxon>Pseudomonadati</taxon>
        <taxon>Gemmatimonadota</taxon>
        <taxon>Gemmatimonadia</taxon>
        <taxon>Gemmatimonadales</taxon>
        <taxon>Gemmatimonadaceae</taxon>
        <taxon>Gemmatirosa</taxon>
    </lineage>
</organism>
<dbReference type="EMBL" id="CP007128">
    <property type="protein sequence ID" value="AHG89386.1"/>
    <property type="molecule type" value="Genomic_DNA"/>
</dbReference>
<dbReference type="KEGG" id="gba:J421_1849"/>
<dbReference type="FunCoup" id="W0RF18">
    <property type="interactions" value="13"/>
</dbReference>
<dbReference type="HOGENOM" id="CLU_020336_9_0_0"/>
<dbReference type="GO" id="GO:0016020">
    <property type="term" value="C:membrane"/>
    <property type="evidence" value="ECO:0007669"/>
    <property type="project" value="TreeGrafter"/>
</dbReference>
<dbReference type="PANTHER" id="PTHR43798:SF33">
    <property type="entry name" value="HYDROLASE, PUTATIVE (AFU_ORTHOLOGUE AFUA_2G14860)-RELATED"/>
    <property type="match status" value="1"/>
</dbReference>
<protein>
    <submittedName>
        <fullName evidence="2">Alpha/beta hydrolase fold protein</fullName>
    </submittedName>
</protein>
<dbReference type="Pfam" id="PF00561">
    <property type="entry name" value="Abhydrolase_1"/>
    <property type="match status" value="1"/>
</dbReference>
<dbReference type="InParanoid" id="W0RF18"/>
<dbReference type="eggNOG" id="COG0596">
    <property type="taxonomic scope" value="Bacteria"/>
</dbReference>
<evidence type="ECO:0000259" key="1">
    <source>
        <dbReference type="Pfam" id="PF00561"/>
    </source>
</evidence>
<keyword evidence="2" id="KW-0378">Hydrolase</keyword>
<dbReference type="OrthoDB" id="7185741at2"/>
<feature type="domain" description="AB hydrolase-1" evidence="1">
    <location>
        <begin position="65"/>
        <end position="172"/>
    </location>
</feature>
<gene>
    <name evidence="2" type="ORF">J421_1849</name>
</gene>
<dbReference type="RefSeq" id="WP_025410888.1">
    <property type="nucleotide sequence ID" value="NZ_CP007128.1"/>
</dbReference>
<dbReference type="InterPro" id="IPR000073">
    <property type="entry name" value="AB_hydrolase_1"/>
</dbReference>
<dbReference type="GO" id="GO:0016787">
    <property type="term" value="F:hydrolase activity"/>
    <property type="evidence" value="ECO:0007669"/>
    <property type="project" value="UniProtKB-KW"/>
</dbReference>
<dbReference type="STRING" id="861299.J421_1849"/>
<reference evidence="2 3" key="1">
    <citation type="journal article" date="2014" name="Genome Announc.">
        <title>Genome Sequence and Methylome of Soil Bacterium Gemmatirosa kalamazoonensis KBS708T, a Member of the Rarely Cultivated Gemmatimonadetes Phylum.</title>
        <authorList>
            <person name="Debruyn J.M."/>
            <person name="Radosevich M."/>
            <person name="Wommack K.E."/>
            <person name="Polson S.W."/>
            <person name="Hauser L.J."/>
            <person name="Fawaz M.N."/>
            <person name="Korlach J."/>
            <person name="Tsai Y.C."/>
        </authorList>
    </citation>
    <scope>NUCLEOTIDE SEQUENCE [LARGE SCALE GENOMIC DNA]</scope>
    <source>
        <strain evidence="2 3">KBS708</strain>
    </source>
</reference>
<dbReference type="Gene3D" id="3.40.50.1820">
    <property type="entry name" value="alpha/beta hydrolase"/>
    <property type="match status" value="1"/>
</dbReference>
<evidence type="ECO:0000313" key="2">
    <source>
        <dbReference type="EMBL" id="AHG89386.1"/>
    </source>
</evidence>
<sequence>MSAVERWTRRVALAAAGLTVIALGTGASYEAALRHRATRAYPVRGRLVDIGGRRLQLDCRGAGSPTVVLESGLDHLGSLAWATVHDSIARTTRVCAYSRAGILWSDAAPGPFDAERIPRDLHAALAAAGERGPWVLVGHSLGGPYVTLFTHAYPSEVAGLVLVDASHPAQFARYFEITGRSMKPPTGMVAFGSALAWTGLVRLVAGGDAPADWPTDAVATASAYLPTSLDELHAETAAIDATLAAEARARVLGDRPLVVLTAAAEMSAERLAAEGVTRAEGARMQAAWKTLQDDEATWSRESRHEMVRDASHYVQFDRPDVVIGAVREVVARVRGTRASVAR</sequence>
<dbReference type="AlphaFoldDB" id="W0RF18"/>
<dbReference type="Proteomes" id="UP000019151">
    <property type="component" value="Chromosome"/>
</dbReference>
<evidence type="ECO:0000313" key="3">
    <source>
        <dbReference type="Proteomes" id="UP000019151"/>
    </source>
</evidence>
<dbReference type="InterPro" id="IPR029058">
    <property type="entry name" value="AB_hydrolase_fold"/>
</dbReference>
<proteinExistence type="predicted"/>
<dbReference type="SUPFAM" id="SSF53474">
    <property type="entry name" value="alpha/beta-Hydrolases"/>
    <property type="match status" value="1"/>
</dbReference>
<keyword evidence="3" id="KW-1185">Reference proteome</keyword>